<accession>A0A1Z2XM39</accession>
<organism evidence="2 4">
    <name type="scientific">Acutalibacter muris</name>
    <dbReference type="NCBI Taxonomy" id="1796620"/>
    <lineage>
        <taxon>Bacteria</taxon>
        <taxon>Bacillati</taxon>
        <taxon>Bacillota</taxon>
        <taxon>Clostridia</taxon>
        <taxon>Eubacteriales</taxon>
        <taxon>Acutalibacteraceae</taxon>
        <taxon>Acutalibacter</taxon>
    </lineage>
</organism>
<reference evidence="1" key="1">
    <citation type="journal article" date="2017" name="Genome Announc.">
        <title>High-Quality Whole-Genome Sequences of the Oligo-Mouse-Microbiota Bacterial Community.</title>
        <authorList>
            <person name="Garzetti D."/>
            <person name="Brugiroux S."/>
            <person name="Bunk B."/>
            <person name="Pukall R."/>
            <person name="McCoy K.D."/>
            <person name="Macpherson A.J."/>
            <person name="Stecher B."/>
        </authorList>
    </citation>
    <scope>NUCLEOTIDE SEQUENCE</scope>
    <source>
        <strain evidence="1">KB18</strain>
    </source>
</reference>
<evidence type="ECO:0000313" key="3">
    <source>
        <dbReference type="Proteomes" id="UP000196710"/>
    </source>
</evidence>
<evidence type="ECO:0000313" key="1">
    <source>
        <dbReference type="EMBL" id="ASB39508.1"/>
    </source>
</evidence>
<dbReference type="RefSeq" id="WP_066536416.1">
    <property type="nucleotide sequence ID" value="NZ_CAPVCI010000002.1"/>
</dbReference>
<reference evidence="2 4" key="3">
    <citation type="submission" date="2020-11" db="EMBL/GenBank/DDBJ databases">
        <title>Closed and high quality bacterial genomes of the OMM12 community.</title>
        <authorList>
            <person name="Marbouty M."/>
            <person name="Lamy-Besnier Q."/>
            <person name="Debarbieux L."/>
            <person name="Koszul R."/>
        </authorList>
    </citation>
    <scope>NUCLEOTIDE SEQUENCE [LARGE SCALE GENOMIC DNA]</scope>
    <source>
        <strain evidence="2 4">KB18</strain>
    </source>
</reference>
<dbReference type="EMBL" id="CP021422">
    <property type="protein sequence ID" value="ASB39508.1"/>
    <property type="molecule type" value="Genomic_DNA"/>
</dbReference>
<dbReference type="Proteomes" id="UP000596035">
    <property type="component" value="Chromosome"/>
</dbReference>
<evidence type="ECO:0000313" key="4">
    <source>
        <dbReference type="Proteomes" id="UP000596035"/>
    </source>
</evidence>
<evidence type="ECO:0000313" key="2">
    <source>
        <dbReference type="EMBL" id="QQR28798.1"/>
    </source>
</evidence>
<name>A0A1Z2XM39_9FIRM</name>
<dbReference type="AlphaFoldDB" id="A0A1Z2XM39"/>
<protein>
    <submittedName>
        <fullName evidence="2">Uncharacterized protein</fullName>
    </submittedName>
</protein>
<reference evidence="3" key="2">
    <citation type="submission" date="2017-05" db="EMBL/GenBank/DDBJ databases">
        <title>Improved OligoMM genomes.</title>
        <authorList>
            <person name="Garzetti D."/>
        </authorList>
    </citation>
    <scope>NUCLEOTIDE SEQUENCE [LARGE SCALE GENOMIC DNA]</scope>
    <source>
        <strain evidence="3">KB18</strain>
    </source>
</reference>
<keyword evidence="3" id="KW-1185">Reference proteome</keyword>
<proteinExistence type="predicted"/>
<dbReference type="KEGG" id="amur:ADH66_01845"/>
<dbReference type="Proteomes" id="UP000196710">
    <property type="component" value="Chromosome"/>
</dbReference>
<sequence length="60" mass="6848">MLRQLAQDEYMQYLDSAYELALDMSRSCYPTYADGLKTRADFNAHAARSFPAGQLYHAPL</sequence>
<gene>
    <name evidence="1" type="ORF">ADH66_01845</name>
    <name evidence="2" type="ORF">I5Q82_11875</name>
</gene>
<dbReference type="EMBL" id="CP065321">
    <property type="protein sequence ID" value="QQR28798.1"/>
    <property type="molecule type" value="Genomic_DNA"/>
</dbReference>